<proteinExistence type="predicted"/>
<dbReference type="CDD" id="cd03137">
    <property type="entry name" value="GATase1_AraC_1"/>
    <property type="match status" value="1"/>
</dbReference>
<dbReference type="InterPro" id="IPR002818">
    <property type="entry name" value="DJ-1/PfpI"/>
</dbReference>
<keyword evidence="1" id="KW-0805">Transcription regulation</keyword>
<dbReference type="AlphaFoldDB" id="A0A239SXL0"/>
<dbReference type="PROSITE" id="PS01124">
    <property type="entry name" value="HTH_ARAC_FAMILY_2"/>
    <property type="match status" value="1"/>
</dbReference>
<dbReference type="SMART" id="SM00342">
    <property type="entry name" value="HTH_ARAC"/>
    <property type="match status" value="1"/>
</dbReference>
<dbReference type="RefSeq" id="WP_039393798.1">
    <property type="nucleotide sequence ID" value="NZ_AP028930.1"/>
</dbReference>
<gene>
    <name evidence="4" type="primary">btr_4</name>
    <name evidence="4" type="ORF">SAMEA4530655_04849</name>
</gene>
<dbReference type="GO" id="GO:0043565">
    <property type="term" value="F:sequence-specific DNA binding"/>
    <property type="evidence" value="ECO:0007669"/>
    <property type="project" value="InterPro"/>
</dbReference>
<dbReference type="EMBL" id="LT906435">
    <property type="protein sequence ID" value="SNU90066.1"/>
    <property type="molecule type" value="Genomic_DNA"/>
</dbReference>
<dbReference type="Gene3D" id="1.10.10.60">
    <property type="entry name" value="Homeodomain-like"/>
    <property type="match status" value="1"/>
</dbReference>
<protein>
    <submittedName>
        <fullName evidence="4">Bacillibactin transport regulator</fullName>
    </submittedName>
</protein>
<dbReference type="PANTHER" id="PTHR43130">
    <property type="entry name" value="ARAC-FAMILY TRANSCRIPTIONAL REGULATOR"/>
    <property type="match status" value="1"/>
</dbReference>
<dbReference type="STRING" id="93222.NA29_03050"/>
<reference evidence="4 5" key="1">
    <citation type="submission" date="2017-06" db="EMBL/GenBank/DDBJ databases">
        <authorList>
            <consortium name="Pathogen Informatics"/>
        </authorList>
    </citation>
    <scope>NUCLEOTIDE SEQUENCE [LARGE SCALE GENOMIC DNA]</scope>
    <source>
        <strain evidence="4 5">NCTC13161</strain>
    </source>
</reference>
<dbReference type="GO" id="GO:0003700">
    <property type="term" value="F:DNA-binding transcription factor activity"/>
    <property type="evidence" value="ECO:0007669"/>
    <property type="project" value="InterPro"/>
</dbReference>
<dbReference type="Proteomes" id="UP000215126">
    <property type="component" value="Chromosome 1"/>
</dbReference>
<dbReference type="SUPFAM" id="SSF46689">
    <property type="entry name" value="Homeodomain-like"/>
    <property type="match status" value="2"/>
</dbReference>
<dbReference type="InterPro" id="IPR052158">
    <property type="entry name" value="INH-QAR"/>
</dbReference>
<dbReference type="GeneID" id="88097415"/>
<keyword evidence="2" id="KW-0804">Transcription</keyword>
<evidence type="ECO:0000256" key="2">
    <source>
        <dbReference type="ARBA" id="ARBA00023163"/>
    </source>
</evidence>
<dbReference type="InterPro" id="IPR029062">
    <property type="entry name" value="Class_I_gatase-like"/>
</dbReference>
<name>A0A239SXL0_9BURK</name>
<keyword evidence="5" id="KW-1185">Reference proteome</keyword>
<dbReference type="KEGG" id="pspu:NA29_03050"/>
<dbReference type="Gene3D" id="3.40.50.880">
    <property type="match status" value="1"/>
</dbReference>
<dbReference type="InterPro" id="IPR009057">
    <property type="entry name" value="Homeodomain-like_sf"/>
</dbReference>
<evidence type="ECO:0000256" key="1">
    <source>
        <dbReference type="ARBA" id="ARBA00023015"/>
    </source>
</evidence>
<dbReference type="SUPFAM" id="SSF52317">
    <property type="entry name" value="Class I glutamine amidotransferase-like"/>
    <property type="match status" value="1"/>
</dbReference>
<evidence type="ECO:0000313" key="5">
    <source>
        <dbReference type="Proteomes" id="UP000215126"/>
    </source>
</evidence>
<dbReference type="PANTHER" id="PTHR43130:SF3">
    <property type="entry name" value="HTH-TYPE TRANSCRIPTIONAL REGULATOR RV1931C"/>
    <property type="match status" value="1"/>
</dbReference>
<organism evidence="4 5">
    <name type="scientific">Pandoraea sputorum</name>
    <dbReference type="NCBI Taxonomy" id="93222"/>
    <lineage>
        <taxon>Bacteria</taxon>
        <taxon>Pseudomonadati</taxon>
        <taxon>Pseudomonadota</taxon>
        <taxon>Betaproteobacteria</taxon>
        <taxon>Burkholderiales</taxon>
        <taxon>Burkholderiaceae</taxon>
        <taxon>Pandoraea</taxon>
    </lineage>
</organism>
<dbReference type="OrthoDB" id="9177852at2"/>
<dbReference type="InterPro" id="IPR018060">
    <property type="entry name" value="HTH_AraC"/>
</dbReference>
<evidence type="ECO:0000313" key="4">
    <source>
        <dbReference type="EMBL" id="SNU90066.1"/>
    </source>
</evidence>
<accession>A0A239SXL0</accession>
<dbReference type="Pfam" id="PF01965">
    <property type="entry name" value="DJ-1_PfpI"/>
    <property type="match status" value="1"/>
</dbReference>
<sequence>MKIAVLTFPNVQMLDLVGPIDVFHEAARQAGAPSNYQFEIVSTAPGVIRASNGMRITPDTTLDTSSPDIDTLLIAGSPSVHLLEDDAVIRQWILRYAKTARRIGSVCSGALLLARTGLLDGKRATTHWNATARLSRMYPKVNVQPDQIFVRDGNIYTSAGVTAGLDLALALVEEDLGRSVAMKVAREFVMFLKRPGGQSQFSAYLTVQASEKNAIRDVQEWVLQNLAQPLSVTMLSERAGMSARNFARVFKEACGITPATFVEDARIDAARRLLEETRYPPKKVASLTGFADPNGLRRAFLRRLGVSPLEYRRRFLIAA</sequence>
<feature type="domain" description="HTH araC/xylS-type" evidence="3">
    <location>
        <begin position="216"/>
        <end position="314"/>
    </location>
</feature>
<dbReference type="Pfam" id="PF12833">
    <property type="entry name" value="HTH_18"/>
    <property type="match status" value="1"/>
</dbReference>
<evidence type="ECO:0000259" key="3">
    <source>
        <dbReference type="PROSITE" id="PS01124"/>
    </source>
</evidence>